<accession>A0ABV4TUP5</accession>
<dbReference type="EMBL" id="JBGUAW010000003">
    <property type="protein sequence ID" value="MFA9460301.1"/>
    <property type="molecule type" value="Genomic_DNA"/>
</dbReference>
<feature type="compositionally biased region" description="Low complexity" evidence="1">
    <location>
        <begin position="208"/>
        <end position="220"/>
    </location>
</feature>
<evidence type="ECO:0000256" key="1">
    <source>
        <dbReference type="SAM" id="MobiDB-lite"/>
    </source>
</evidence>
<comment type="caution">
    <text evidence="2">The sequence shown here is derived from an EMBL/GenBank/DDBJ whole genome shotgun (WGS) entry which is preliminary data.</text>
</comment>
<dbReference type="SUPFAM" id="SSF53448">
    <property type="entry name" value="Nucleotide-diphospho-sugar transferases"/>
    <property type="match status" value="1"/>
</dbReference>
<feature type="compositionally biased region" description="Basic and acidic residues" evidence="1">
    <location>
        <begin position="194"/>
        <end position="206"/>
    </location>
</feature>
<organism evidence="2 3">
    <name type="scientific">Thiohalorhabdus methylotrophus</name>
    <dbReference type="NCBI Taxonomy" id="3242694"/>
    <lineage>
        <taxon>Bacteria</taxon>
        <taxon>Pseudomonadati</taxon>
        <taxon>Pseudomonadota</taxon>
        <taxon>Gammaproteobacteria</taxon>
        <taxon>Thiohalorhabdales</taxon>
        <taxon>Thiohalorhabdaceae</taxon>
        <taxon>Thiohalorhabdus</taxon>
    </lineage>
</organism>
<protein>
    <submittedName>
        <fullName evidence="2">TIGR04282 family arsenosugar biosynthesis glycosyltransferase</fullName>
    </submittedName>
</protein>
<dbReference type="Pfam" id="PF09837">
    <property type="entry name" value="DUF2064"/>
    <property type="match status" value="1"/>
</dbReference>
<dbReference type="InterPro" id="IPR029044">
    <property type="entry name" value="Nucleotide-diphossugar_trans"/>
</dbReference>
<gene>
    <name evidence="2" type="ORF">ACERLL_05615</name>
</gene>
<evidence type="ECO:0000313" key="3">
    <source>
        <dbReference type="Proteomes" id="UP001575181"/>
    </source>
</evidence>
<feature type="region of interest" description="Disordered" evidence="1">
    <location>
        <begin position="194"/>
        <end position="229"/>
    </location>
</feature>
<proteinExistence type="predicted"/>
<keyword evidence="3" id="KW-1185">Reference proteome</keyword>
<dbReference type="PANTHER" id="PTHR36529">
    <property type="entry name" value="SLL1095 PROTEIN"/>
    <property type="match status" value="1"/>
</dbReference>
<dbReference type="NCBIfam" id="TIGR04282">
    <property type="entry name" value="glyco_like_cofC"/>
    <property type="match status" value="1"/>
</dbReference>
<dbReference type="Proteomes" id="UP001575181">
    <property type="component" value="Unassembled WGS sequence"/>
</dbReference>
<reference evidence="2 3" key="1">
    <citation type="submission" date="2024-08" db="EMBL/GenBank/DDBJ databases">
        <title>Whole-genome sequencing of halo(alkali)philic microorganisms from hypersaline lakes.</title>
        <authorList>
            <person name="Sorokin D.Y."/>
            <person name="Merkel A.Y."/>
            <person name="Messina E."/>
            <person name="Yakimov M."/>
        </authorList>
    </citation>
    <scope>NUCLEOTIDE SEQUENCE [LARGE SCALE GENOMIC DNA]</scope>
    <source>
        <strain evidence="2 3">Cl-TMA</strain>
    </source>
</reference>
<sequence length="229" mass="25232">MSGAPPERLLVLAKAPVPGQVFRRLAPVLTARQAARLHMRLTAGTLQRLVDPHRWRTRLYGTPDTRHPFLRACARRHGIPLRLQHGRDLGERLHRALAEALAGGGPAVLVGTDLPRLDAESVAAAFRALREGNDAVLLPTEDGGYGLVGLRRPLPELFREIPWGSERVAEATRERLRTTGAAWRELPTTWDVDRPEDLDRLARIPDHSSSTSPRNASPSTGYPSSFHSG</sequence>
<dbReference type="Gene3D" id="3.90.550.10">
    <property type="entry name" value="Spore Coat Polysaccharide Biosynthesis Protein SpsA, Chain A"/>
    <property type="match status" value="1"/>
</dbReference>
<name>A0ABV4TUP5_9GAMM</name>
<dbReference type="RefSeq" id="WP_373655084.1">
    <property type="nucleotide sequence ID" value="NZ_JBGUAW010000003.1"/>
</dbReference>
<evidence type="ECO:0000313" key="2">
    <source>
        <dbReference type="EMBL" id="MFA9460301.1"/>
    </source>
</evidence>
<dbReference type="InterPro" id="IPR018641">
    <property type="entry name" value="Trfase_1_rSAM/seldom-assoc"/>
</dbReference>
<dbReference type="PANTHER" id="PTHR36529:SF1">
    <property type="entry name" value="GLYCOSYLTRANSFERASE"/>
    <property type="match status" value="1"/>
</dbReference>